<keyword evidence="1 4" id="KW-0808">Transferase</keyword>
<dbReference type="SUPFAM" id="SSF52540">
    <property type="entry name" value="P-loop containing nucleoside triphosphate hydrolases"/>
    <property type="match status" value="1"/>
</dbReference>
<dbReference type="Gene3D" id="3.40.50.300">
    <property type="entry name" value="P-loop containing nucleotide triphosphate hydrolases"/>
    <property type="match status" value="1"/>
</dbReference>
<dbReference type="PANTHER" id="PTHR10605">
    <property type="entry name" value="HEPARAN SULFATE SULFOTRANSFERASE"/>
    <property type="match status" value="1"/>
</dbReference>
<dbReference type="STRING" id="856793.MICA_1009"/>
<evidence type="ECO:0000313" key="5">
    <source>
        <dbReference type="Proteomes" id="UP000009286"/>
    </source>
</evidence>
<gene>
    <name evidence="4" type="ordered locus">MICA_1009</name>
</gene>
<dbReference type="InterPro" id="IPR037359">
    <property type="entry name" value="NST/OST"/>
</dbReference>
<organism evidence="4 5">
    <name type="scientific">Micavibrio aeruginosavorus (strain ARL-13)</name>
    <dbReference type="NCBI Taxonomy" id="856793"/>
    <lineage>
        <taxon>Bacteria</taxon>
        <taxon>Pseudomonadati</taxon>
        <taxon>Bdellovibrionota</taxon>
        <taxon>Bdellovibrionia</taxon>
        <taxon>Bdellovibrionales</taxon>
        <taxon>Pseudobdellovibrionaceae</taxon>
        <taxon>Micavibrio</taxon>
    </lineage>
</organism>
<evidence type="ECO:0000256" key="1">
    <source>
        <dbReference type="ARBA" id="ARBA00022679"/>
    </source>
</evidence>
<name>G2KLW0_MICAA</name>
<dbReference type="Pfam" id="PF00685">
    <property type="entry name" value="Sulfotransfer_1"/>
    <property type="match status" value="1"/>
</dbReference>
<dbReference type="KEGG" id="mai:MICA_1009"/>
<dbReference type="Proteomes" id="UP000009286">
    <property type="component" value="Chromosome"/>
</dbReference>
<dbReference type="InterPro" id="IPR000863">
    <property type="entry name" value="Sulfotransferase_dom"/>
</dbReference>
<evidence type="ECO:0000259" key="3">
    <source>
        <dbReference type="Pfam" id="PF00685"/>
    </source>
</evidence>
<evidence type="ECO:0000256" key="2">
    <source>
        <dbReference type="ARBA" id="ARBA00023180"/>
    </source>
</evidence>
<dbReference type="EMBL" id="CP002382">
    <property type="protein sequence ID" value="AEP09339.1"/>
    <property type="molecule type" value="Genomic_DNA"/>
</dbReference>
<dbReference type="PANTHER" id="PTHR10605:SF56">
    <property type="entry name" value="BIFUNCTIONAL HEPARAN SULFATE N-DEACETYLASE_N-SULFOTRANSFERASE"/>
    <property type="match status" value="1"/>
</dbReference>
<reference evidence="4 5" key="1">
    <citation type="journal article" date="2011" name="BMC Genomics">
        <title>Genomic insights into an obligate epibiotic bacterial predator: Micavibrio aeruginosavorus ARL-13.</title>
        <authorList>
            <person name="Wang Z."/>
            <person name="Kadouri D."/>
            <person name="Wu M."/>
        </authorList>
    </citation>
    <scope>NUCLEOTIDE SEQUENCE [LARGE SCALE GENOMIC DNA]</scope>
    <source>
        <strain evidence="4 5">ARL-13</strain>
    </source>
</reference>
<accession>G2KLW0</accession>
<dbReference type="eggNOG" id="COG0457">
    <property type="taxonomic scope" value="Bacteria"/>
</dbReference>
<proteinExistence type="predicted"/>
<keyword evidence="2" id="KW-0325">Glycoprotein</keyword>
<evidence type="ECO:0000313" key="4">
    <source>
        <dbReference type="EMBL" id="AEP09339.1"/>
    </source>
</evidence>
<feature type="domain" description="Sulfotransferase" evidence="3">
    <location>
        <begin position="9"/>
        <end position="220"/>
    </location>
</feature>
<dbReference type="GO" id="GO:0008146">
    <property type="term" value="F:sulfotransferase activity"/>
    <property type="evidence" value="ECO:0007669"/>
    <property type="project" value="InterPro"/>
</dbReference>
<dbReference type="InterPro" id="IPR027417">
    <property type="entry name" value="P-loop_NTPase"/>
</dbReference>
<sequence>MVIEMKKDPNFIIGGTSAGGTSFLAAVLVQHPEIYLPKQMRPEPHFFYKSWEYEKGYDYYIERWFSDVKEHHVAVGERSSSYMFGAKSVAEKVHKLYPDMKFIFTLRNPIERTWANYRYTVLQGLEDCSFQDALEREQERVSAQQGIWAEIQPHNYTGRGFYGAQISDFYEFFPKENILLVKSEALSSDTQGELGKIYKFLNLKNLSFVPERAPDHTSVNVQNPSLQKQLREYFSDRFDKVIEACRKNEDIESFASDSNDADNIRRLQENMTGNKAAMPKESREYLQKLFSDDMALLKNHVDFDISDWV</sequence>
<dbReference type="HOGENOM" id="CLU_017703_1_1_5"/>
<protein>
    <submittedName>
        <fullName evidence="4">Sulfotransferase domain protein</fullName>
    </submittedName>
</protein>
<keyword evidence="5" id="KW-1185">Reference proteome</keyword>
<dbReference type="AlphaFoldDB" id="G2KLW0"/>